<organism evidence="2 3">
    <name type="scientific">Saitoella complicata (strain BCRC 22490 / CBS 7301 / JCM 7358 / NBRC 10748 / NRRL Y-17804)</name>
    <dbReference type="NCBI Taxonomy" id="698492"/>
    <lineage>
        <taxon>Eukaryota</taxon>
        <taxon>Fungi</taxon>
        <taxon>Dikarya</taxon>
        <taxon>Ascomycota</taxon>
        <taxon>Taphrinomycotina</taxon>
        <taxon>Taphrinomycotina incertae sedis</taxon>
        <taxon>Saitoella</taxon>
    </lineage>
</organism>
<evidence type="ECO:0000313" key="2">
    <source>
        <dbReference type="EMBL" id="GAO47482.1"/>
    </source>
</evidence>
<name>A0A0E9NC94_SAICN</name>
<protein>
    <submittedName>
        <fullName evidence="2">Uncharacterized protein</fullName>
    </submittedName>
</protein>
<gene>
    <name evidence="2" type="ORF">G7K_1688-t1</name>
</gene>
<dbReference type="Proteomes" id="UP000033140">
    <property type="component" value="Unassembled WGS sequence"/>
</dbReference>
<evidence type="ECO:0000313" key="3">
    <source>
        <dbReference type="Proteomes" id="UP000033140"/>
    </source>
</evidence>
<keyword evidence="3" id="KW-1185">Reference proteome</keyword>
<reference evidence="2 3" key="1">
    <citation type="journal article" date="2011" name="J. Gen. Appl. Microbiol.">
        <title>Draft genome sequencing of the enigmatic yeast Saitoella complicata.</title>
        <authorList>
            <person name="Nishida H."/>
            <person name="Hamamoto M."/>
            <person name="Sugiyama J."/>
        </authorList>
    </citation>
    <scope>NUCLEOTIDE SEQUENCE [LARGE SCALE GENOMIC DNA]</scope>
    <source>
        <strain evidence="2 3">NRRL Y-17804</strain>
    </source>
</reference>
<comment type="caution">
    <text evidence="2">The sequence shown here is derived from an EMBL/GenBank/DDBJ whole genome shotgun (WGS) entry which is preliminary data.</text>
</comment>
<reference evidence="2 3" key="3">
    <citation type="journal article" date="2015" name="Genome Announc.">
        <title>Draft Genome Sequence of the Archiascomycetous Yeast Saitoella complicata.</title>
        <authorList>
            <person name="Yamauchi K."/>
            <person name="Kondo S."/>
            <person name="Hamamoto M."/>
            <person name="Takahashi Y."/>
            <person name="Ogura Y."/>
            <person name="Hayashi T."/>
            <person name="Nishida H."/>
        </authorList>
    </citation>
    <scope>NUCLEOTIDE SEQUENCE [LARGE SCALE GENOMIC DNA]</scope>
    <source>
        <strain evidence="2 3">NRRL Y-17804</strain>
    </source>
</reference>
<dbReference type="AlphaFoldDB" id="A0A0E9NC94"/>
<reference evidence="2 3" key="2">
    <citation type="journal article" date="2014" name="J. Gen. Appl. Microbiol.">
        <title>The early diverging ascomycetous budding yeast Saitoella complicata has three histone deacetylases belonging to the Clr6, Hos2, and Rpd3 lineages.</title>
        <authorList>
            <person name="Nishida H."/>
            <person name="Matsumoto T."/>
            <person name="Kondo S."/>
            <person name="Hamamoto M."/>
            <person name="Yoshikawa H."/>
        </authorList>
    </citation>
    <scope>NUCLEOTIDE SEQUENCE [LARGE SCALE GENOMIC DNA]</scope>
    <source>
        <strain evidence="2 3">NRRL Y-17804</strain>
    </source>
</reference>
<feature type="compositionally biased region" description="Basic residues" evidence="1">
    <location>
        <begin position="153"/>
        <end position="167"/>
    </location>
</feature>
<accession>A0A0E9NC94</accession>
<evidence type="ECO:0000256" key="1">
    <source>
        <dbReference type="SAM" id="MobiDB-lite"/>
    </source>
</evidence>
<dbReference type="EMBL" id="BACD03000009">
    <property type="protein sequence ID" value="GAO47482.1"/>
    <property type="molecule type" value="Genomic_DNA"/>
</dbReference>
<proteinExistence type="predicted"/>
<feature type="region of interest" description="Disordered" evidence="1">
    <location>
        <begin position="147"/>
        <end position="167"/>
    </location>
</feature>
<sequence length="196" mass="21563">MLNRGSAGRGLTPFNISNEHFHFVCAKAQHFHFIFVGVYIAWGLLCFGDEKWGKDTHSESVSPPGEIDIETAQSAVNPEFVNRSRSVIKMDSASRCASLNAICQRICRKSVVCEKNAGKPKECVLYPTPVPSVPNIQKNVMSCTSGAASAAHRNPRSKRSKSTPACTKKKRIKSPNKYTPVIDCDAPLIKRPYALL</sequence>